<dbReference type="PROSITE" id="PS50043">
    <property type="entry name" value="HTH_LUXR_2"/>
    <property type="match status" value="1"/>
</dbReference>
<dbReference type="Gene3D" id="1.10.10.10">
    <property type="entry name" value="Winged helix-like DNA-binding domain superfamily/Winged helix DNA-binding domain"/>
    <property type="match status" value="1"/>
</dbReference>
<keyword evidence="1" id="KW-0805">Transcription regulation</keyword>
<dbReference type="InterPro" id="IPR011990">
    <property type="entry name" value="TPR-like_helical_dom_sf"/>
</dbReference>
<keyword evidence="3" id="KW-0804">Transcription</keyword>
<sequence length="431" mass="47289">MIDHDPATTRDFATRAGSLGETLGDIDLEMLALAYRGLALVSLGQVDAGMRCLDEAVIAAAAGEMGDIDATCTACCLMIYACEKARDLERAAEWCAQLKERSQQSSYRLMFALCRAHYAGVLIRRGVWAEAEIELIEVIDELERTHRAQAAEALVLLSELRWRQGRLEEAEELLQRAESPPYQMFVGKRCLLRRGALALELGNADAGCDHIQRFLRSVPAEDLLERAAGLELLVQAHVMLRDRHRAEATLQELRDVVSNVSTGPMQAALRFAEGRVSALSDPLAAKVCFEDAVELFARSSSPFESAQARVELGGSLSALGRKPAAIDEILTAVRTFDKIGAARWTRKAQSLARELRSFGGGETRADPLHCLTRREIEVLTLTAQGLTNREIATRLCRSEHTVHRHVANILTKLGLPSRAAAASFAAKHNLL</sequence>
<dbReference type="PANTHER" id="PTHR44688">
    <property type="entry name" value="DNA-BINDING TRANSCRIPTIONAL ACTIVATOR DEVR_DOSR"/>
    <property type="match status" value="1"/>
</dbReference>
<evidence type="ECO:0000313" key="6">
    <source>
        <dbReference type="Proteomes" id="UP001642900"/>
    </source>
</evidence>
<keyword evidence="2" id="KW-0238">DNA-binding</keyword>
<proteinExistence type="predicted"/>
<dbReference type="AlphaFoldDB" id="A0A6G4W6T7"/>
<dbReference type="Pfam" id="PF00196">
    <property type="entry name" value="GerE"/>
    <property type="match status" value="1"/>
</dbReference>
<dbReference type="CDD" id="cd06170">
    <property type="entry name" value="LuxR_C_like"/>
    <property type="match status" value="1"/>
</dbReference>
<evidence type="ECO:0000256" key="2">
    <source>
        <dbReference type="ARBA" id="ARBA00023125"/>
    </source>
</evidence>
<gene>
    <name evidence="5" type="ORF">G6N73_03575</name>
</gene>
<name>A0A6G4W6T7_9HYPH</name>
<dbReference type="InterPro" id="IPR000792">
    <property type="entry name" value="Tscrpt_reg_LuxR_C"/>
</dbReference>
<dbReference type="InterPro" id="IPR036388">
    <property type="entry name" value="WH-like_DNA-bd_sf"/>
</dbReference>
<dbReference type="Proteomes" id="UP001642900">
    <property type="component" value="Unassembled WGS sequence"/>
</dbReference>
<dbReference type="PRINTS" id="PR00038">
    <property type="entry name" value="HTHLUXR"/>
</dbReference>
<dbReference type="RefSeq" id="WP_165023449.1">
    <property type="nucleotide sequence ID" value="NZ_JAAKZF010000002.1"/>
</dbReference>
<dbReference type="SMART" id="SM00421">
    <property type="entry name" value="HTH_LUXR"/>
    <property type="match status" value="1"/>
</dbReference>
<dbReference type="EMBL" id="JAAKZF010000002">
    <property type="protein sequence ID" value="NGO50264.1"/>
    <property type="molecule type" value="Genomic_DNA"/>
</dbReference>
<dbReference type="GO" id="GO:0003677">
    <property type="term" value="F:DNA binding"/>
    <property type="evidence" value="ECO:0007669"/>
    <property type="project" value="UniProtKB-KW"/>
</dbReference>
<organism evidence="5 6">
    <name type="scientific">Allomesorhizobium camelthorni</name>
    <dbReference type="NCBI Taxonomy" id="475069"/>
    <lineage>
        <taxon>Bacteria</taxon>
        <taxon>Pseudomonadati</taxon>
        <taxon>Pseudomonadota</taxon>
        <taxon>Alphaproteobacteria</taxon>
        <taxon>Hyphomicrobiales</taxon>
        <taxon>Phyllobacteriaceae</taxon>
        <taxon>Allomesorhizobium</taxon>
    </lineage>
</organism>
<evidence type="ECO:0000259" key="4">
    <source>
        <dbReference type="PROSITE" id="PS50043"/>
    </source>
</evidence>
<dbReference type="PANTHER" id="PTHR44688:SF16">
    <property type="entry name" value="DNA-BINDING TRANSCRIPTIONAL ACTIVATOR DEVR_DOSR"/>
    <property type="match status" value="1"/>
</dbReference>
<evidence type="ECO:0000256" key="3">
    <source>
        <dbReference type="ARBA" id="ARBA00023163"/>
    </source>
</evidence>
<comment type="caution">
    <text evidence="5">The sequence shown here is derived from an EMBL/GenBank/DDBJ whole genome shotgun (WGS) entry which is preliminary data.</text>
</comment>
<feature type="domain" description="HTH luxR-type" evidence="4">
    <location>
        <begin position="364"/>
        <end position="429"/>
    </location>
</feature>
<evidence type="ECO:0000256" key="1">
    <source>
        <dbReference type="ARBA" id="ARBA00023015"/>
    </source>
</evidence>
<dbReference type="GO" id="GO:0006355">
    <property type="term" value="P:regulation of DNA-templated transcription"/>
    <property type="evidence" value="ECO:0007669"/>
    <property type="project" value="InterPro"/>
</dbReference>
<accession>A0A6G4W6T7</accession>
<dbReference type="InterPro" id="IPR016032">
    <property type="entry name" value="Sig_transdc_resp-reg_C-effctor"/>
</dbReference>
<reference evidence="5 6" key="1">
    <citation type="submission" date="2020-02" db="EMBL/GenBank/DDBJ databases">
        <title>Genome sequence of strain CCNWXJ40-4.</title>
        <authorList>
            <person name="Gao J."/>
            <person name="Sun J."/>
        </authorList>
    </citation>
    <scope>NUCLEOTIDE SEQUENCE [LARGE SCALE GENOMIC DNA]</scope>
    <source>
        <strain evidence="5 6">CCNWXJ 40-4</strain>
    </source>
</reference>
<dbReference type="Gene3D" id="1.25.40.10">
    <property type="entry name" value="Tetratricopeptide repeat domain"/>
    <property type="match status" value="1"/>
</dbReference>
<dbReference type="SUPFAM" id="SSF46894">
    <property type="entry name" value="C-terminal effector domain of the bipartite response regulators"/>
    <property type="match status" value="1"/>
</dbReference>
<keyword evidence="6" id="KW-1185">Reference proteome</keyword>
<dbReference type="SUPFAM" id="SSF48452">
    <property type="entry name" value="TPR-like"/>
    <property type="match status" value="1"/>
</dbReference>
<protein>
    <submittedName>
        <fullName evidence="5">Helix-turn-helix domain-containing protein</fullName>
    </submittedName>
</protein>
<dbReference type="PROSITE" id="PS00622">
    <property type="entry name" value="HTH_LUXR_1"/>
    <property type="match status" value="1"/>
</dbReference>
<evidence type="ECO:0000313" key="5">
    <source>
        <dbReference type="EMBL" id="NGO50264.1"/>
    </source>
</evidence>